<feature type="transmembrane region" description="Helical" evidence="5">
    <location>
        <begin position="42"/>
        <end position="60"/>
    </location>
</feature>
<dbReference type="RefSeq" id="WP_250583292.1">
    <property type="nucleotide sequence ID" value="NZ_JAKRVX010000002.1"/>
</dbReference>
<dbReference type="SUPFAM" id="SSF103481">
    <property type="entry name" value="Multidrug resistance efflux transporter EmrE"/>
    <property type="match status" value="2"/>
</dbReference>
<dbReference type="Proteomes" id="UP001203207">
    <property type="component" value="Unassembled WGS sequence"/>
</dbReference>
<feature type="transmembrane region" description="Helical" evidence="5">
    <location>
        <begin position="252"/>
        <end position="271"/>
    </location>
</feature>
<dbReference type="PANTHER" id="PTHR32322">
    <property type="entry name" value="INNER MEMBRANE TRANSPORTER"/>
    <property type="match status" value="1"/>
</dbReference>
<dbReference type="Pfam" id="PF00892">
    <property type="entry name" value="EamA"/>
    <property type="match status" value="2"/>
</dbReference>
<comment type="subcellular location">
    <subcellularLocation>
        <location evidence="1">Membrane</location>
        <topology evidence="1">Multi-pass membrane protein</topology>
    </subcellularLocation>
</comment>
<name>A0AAE3FVU9_9EURY</name>
<feature type="transmembrane region" description="Helical" evidence="5">
    <location>
        <begin position="95"/>
        <end position="117"/>
    </location>
</feature>
<dbReference type="InterPro" id="IPR000620">
    <property type="entry name" value="EamA_dom"/>
</dbReference>
<comment type="caution">
    <text evidence="7">The sequence shown here is derived from an EMBL/GenBank/DDBJ whole genome shotgun (WGS) entry which is preliminary data.</text>
</comment>
<evidence type="ECO:0000256" key="5">
    <source>
        <dbReference type="SAM" id="Phobius"/>
    </source>
</evidence>
<dbReference type="PANTHER" id="PTHR32322:SF2">
    <property type="entry name" value="EAMA DOMAIN-CONTAINING PROTEIN"/>
    <property type="match status" value="1"/>
</dbReference>
<feature type="transmembrane region" description="Helical" evidence="5">
    <location>
        <begin position="12"/>
        <end position="36"/>
    </location>
</feature>
<protein>
    <submittedName>
        <fullName evidence="7">DMT family transporter</fullName>
    </submittedName>
</protein>
<feature type="transmembrane region" description="Helical" evidence="5">
    <location>
        <begin position="277"/>
        <end position="297"/>
    </location>
</feature>
<evidence type="ECO:0000256" key="2">
    <source>
        <dbReference type="ARBA" id="ARBA00022692"/>
    </source>
</evidence>
<keyword evidence="3 5" id="KW-1133">Transmembrane helix</keyword>
<gene>
    <name evidence="7" type="ORF">AArcSt2_04905</name>
</gene>
<evidence type="ECO:0000313" key="8">
    <source>
        <dbReference type="Proteomes" id="UP001203207"/>
    </source>
</evidence>
<proteinExistence type="predicted"/>
<dbReference type="InterPro" id="IPR037185">
    <property type="entry name" value="EmrE-like"/>
</dbReference>
<reference evidence="7" key="2">
    <citation type="submission" date="2022-02" db="EMBL/GenBank/DDBJ databases">
        <authorList>
            <person name="Elcheninov A.G."/>
            <person name="Sorokin D.Y."/>
            <person name="Kublanov I.V."/>
        </authorList>
    </citation>
    <scope>NUCLEOTIDE SEQUENCE</scope>
    <source>
        <strain evidence="7">AArc-St2</strain>
    </source>
</reference>
<evidence type="ECO:0000256" key="4">
    <source>
        <dbReference type="ARBA" id="ARBA00023136"/>
    </source>
</evidence>
<feature type="domain" description="EamA" evidence="6">
    <location>
        <begin position="12"/>
        <end position="145"/>
    </location>
</feature>
<evidence type="ECO:0000256" key="3">
    <source>
        <dbReference type="ARBA" id="ARBA00022989"/>
    </source>
</evidence>
<dbReference type="InterPro" id="IPR050638">
    <property type="entry name" value="AA-Vitamin_Transporters"/>
</dbReference>
<dbReference type="GO" id="GO:0016020">
    <property type="term" value="C:membrane"/>
    <property type="evidence" value="ECO:0007669"/>
    <property type="project" value="UniProtKB-SubCell"/>
</dbReference>
<accession>A0AAE3FVU9</accession>
<organism evidence="7 8">
    <name type="scientific">Natronocalculus amylovorans</name>
    <dbReference type="NCBI Taxonomy" id="2917812"/>
    <lineage>
        <taxon>Archaea</taxon>
        <taxon>Methanobacteriati</taxon>
        <taxon>Methanobacteriota</taxon>
        <taxon>Stenosarchaea group</taxon>
        <taxon>Halobacteria</taxon>
        <taxon>Halobacteriales</taxon>
        <taxon>Haloferacaceae</taxon>
        <taxon>Natronocalculus</taxon>
    </lineage>
</organism>
<feature type="transmembrane region" description="Helical" evidence="5">
    <location>
        <begin position="129"/>
        <end position="146"/>
    </location>
</feature>
<reference evidence="7" key="1">
    <citation type="journal article" date="2022" name="Syst. Appl. Microbiol.">
        <title>Natronocalculus amylovorans gen. nov., sp. nov., and Natranaeroarchaeum aerophilus sp. nov., dominant culturable amylolytic natronoarchaea from hypersaline soda lakes in southwestern Siberia.</title>
        <authorList>
            <person name="Sorokin D.Y."/>
            <person name="Elcheninov A.G."/>
            <person name="Khizhniak T.V."/>
            <person name="Koenen M."/>
            <person name="Bale N.J."/>
            <person name="Damste J.S.S."/>
            <person name="Kublanov I.V."/>
        </authorList>
    </citation>
    <scope>NUCLEOTIDE SEQUENCE</scope>
    <source>
        <strain evidence="7">AArc-St2</strain>
    </source>
</reference>
<feature type="transmembrane region" description="Helical" evidence="5">
    <location>
        <begin position="184"/>
        <end position="207"/>
    </location>
</feature>
<keyword evidence="2 5" id="KW-0812">Transmembrane</keyword>
<sequence length="313" mass="33345">MISRSLIADRTGVLFILLSLFWGTSFVAIEAGLAYFPPLVFAGIRYAIAGAILLIYAVYISTRWLPQTPKEWLSVSVSGVLIVGAYHGLLYLGELYVSGAIAAVIVSLTPVLTVLLASVMLPAERLTPIQLGGVLLGLIGVVVIINPDPGMVFDASTIGIVLIFFGALSWAIGSVLIKPLDTTLPLLALISWAMLIGATSLFVGAAIRGETVTAIEWSQTAIISLTYLTVISGVIAFFIYFELHDRVGATQINLVSYLEPVVAIGMSWLLLGSVIDSTVVVGFTAVFAGFALVKYEFISEITTQLARNSIDSL</sequence>
<evidence type="ECO:0000259" key="6">
    <source>
        <dbReference type="Pfam" id="PF00892"/>
    </source>
</evidence>
<keyword evidence="8" id="KW-1185">Reference proteome</keyword>
<evidence type="ECO:0000313" key="7">
    <source>
        <dbReference type="EMBL" id="MCL9816279.1"/>
    </source>
</evidence>
<feature type="transmembrane region" description="Helical" evidence="5">
    <location>
        <begin position="219"/>
        <end position="240"/>
    </location>
</feature>
<feature type="domain" description="EamA" evidence="6">
    <location>
        <begin position="158"/>
        <end position="293"/>
    </location>
</feature>
<keyword evidence="4 5" id="KW-0472">Membrane</keyword>
<evidence type="ECO:0000256" key="1">
    <source>
        <dbReference type="ARBA" id="ARBA00004141"/>
    </source>
</evidence>
<dbReference type="EMBL" id="JAKRVX010000002">
    <property type="protein sequence ID" value="MCL9816279.1"/>
    <property type="molecule type" value="Genomic_DNA"/>
</dbReference>
<feature type="transmembrane region" description="Helical" evidence="5">
    <location>
        <begin position="158"/>
        <end position="177"/>
    </location>
</feature>
<feature type="transmembrane region" description="Helical" evidence="5">
    <location>
        <begin position="72"/>
        <end position="89"/>
    </location>
</feature>
<dbReference type="AlphaFoldDB" id="A0AAE3FVU9"/>